<evidence type="ECO:0000259" key="2">
    <source>
        <dbReference type="PROSITE" id="PS51208"/>
    </source>
</evidence>
<dbReference type="SMART" id="SM00869">
    <property type="entry name" value="Autotransporter"/>
    <property type="match status" value="1"/>
</dbReference>
<dbReference type="GO" id="GO:0019867">
    <property type="term" value="C:outer membrane"/>
    <property type="evidence" value="ECO:0007669"/>
    <property type="project" value="InterPro"/>
</dbReference>
<name>A0AAU7Q4U8_9GAMM</name>
<dbReference type="PANTHER" id="PTHR12338">
    <property type="entry name" value="AUTOTRANSPORTER"/>
    <property type="match status" value="1"/>
</dbReference>
<evidence type="ECO:0000256" key="1">
    <source>
        <dbReference type="SAM" id="MobiDB-lite"/>
    </source>
</evidence>
<dbReference type="InterPro" id="IPR005546">
    <property type="entry name" value="Autotransporte_beta"/>
</dbReference>
<proteinExistence type="predicted"/>
<dbReference type="EMBL" id="CP157947">
    <property type="protein sequence ID" value="XBS68023.1"/>
    <property type="molecule type" value="Genomic_DNA"/>
</dbReference>
<dbReference type="AlphaFoldDB" id="A0AAU7Q4U8"/>
<dbReference type="Pfam" id="PF03797">
    <property type="entry name" value="Autotransporter"/>
    <property type="match status" value="1"/>
</dbReference>
<feature type="compositionally biased region" description="Basic and acidic residues" evidence="1">
    <location>
        <begin position="23"/>
        <end position="35"/>
    </location>
</feature>
<protein>
    <submittedName>
        <fullName evidence="3">Autotransporter outer membrane beta-barrel domain-containing protein</fullName>
    </submittedName>
</protein>
<evidence type="ECO:0000313" key="3">
    <source>
        <dbReference type="EMBL" id="XBS68023.1"/>
    </source>
</evidence>
<reference evidence="3" key="1">
    <citation type="submission" date="2024-06" db="EMBL/GenBank/DDBJ databases">
        <authorList>
            <person name="Coelho C."/>
            <person name="Bento M."/>
            <person name="Garcia E."/>
            <person name="Camelo A."/>
            <person name="Brandao I."/>
            <person name="Espirito Santo C."/>
            <person name="Trovao J."/>
            <person name="Verissimo A."/>
            <person name="Costa J."/>
            <person name="Tiago I."/>
        </authorList>
    </citation>
    <scope>NUCLEOTIDE SEQUENCE</scope>
    <source>
        <strain evidence="3">KWT182</strain>
    </source>
</reference>
<organism evidence="3">
    <name type="scientific">Acerihabitans sp. KWT182</name>
    <dbReference type="NCBI Taxonomy" id="3157919"/>
    <lineage>
        <taxon>Bacteria</taxon>
        <taxon>Pseudomonadati</taxon>
        <taxon>Pseudomonadota</taxon>
        <taxon>Gammaproteobacteria</taxon>
        <taxon>Enterobacterales</taxon>
        <taxon>Pectobacteriaceae</taxon>
        <taxon>Acerihabitans</taxon>
    </lineage>
</organism>
<feature type="domain" description="Autotransporter" evidence="2">
    <location>
        <begin position="103"/>
        <end position="386"/>
    </location>
</feature>
<dbReference type="PROSITE" id="PS51208">
    <property type="entry name" value="AUTOTRANSPORTER"/>
    <property type="match status" value="1"/>
</dbReference>
<dbReference type="Gene3D" id="2.40.128.130">
    <property type="entry name" value="Autotransporter beta-domain"/>
    <property type="match status" value="1"/>
</dbReference>
<gene>
    <name evidence="3" type="ORF">ABK905_14115</name>
</gene>
<feature type="region of interest" description="Disordered" evidence="1">
    <location>
        <begin position="1"/>
        <end position="50"/>
    </location>
</feature>
<dbReference type="InterPro" id="IPR050909">
    <property type="entry name" value="Bact_Autotransporter_VF"/>
</dbReference>
<sequence length="386" mass="41790">MDRSRSPEVTSAMDRFLSPEETGAAHDDVSERNYPVEENNPAGPERSPPLVSAAAPFMARQAPLRPEPGAYAANLAAANTLFMTGMHDRVGEPAYAGVATSVTDQDVPAMWLRAVGGRGKSTMANGGIATKFHSQILQLGGRGYASRQHTGGDGLHIGVMAGRAHSGNRSRAAFTGYEARGNVKGYALGLYGTWHHDDICRKGPYMDLSLHYGWFDNRVKGESLGEERYRSKGLTGAAEAGYHQRLFSGRRTALYLKPSLQIGWMGIRAAHTERNGDRFTLLGSGNIQSRLGGRLYLEKLIRGENDRLRLSKPYIETNWIHNTRHVGVGINGSALMQEGGKNLAEVKLGHEAQANSRLALWGNLGYQAGGGGFNNTVGTLGVKVRF</sequence>
<dbReference type="InterPro" id="IPR006315">
    <property type="entry name" value="OM_autotransptr_brl_dom"/>
</dbReference>
<dbReference type="InterPro" id="IPR036709">
    <property type="entry name" value="Autotransporte_beta_dom_sf"/>
</dbReference>
<accession>A0AAU7Q4U8</accession>
<dbReference type="PANTHER" id="PTHR12338:SF5">
    <property type="entry name" value="ANTIGEN 43-RELATED"/>
    <property type="match status" value="1"/>
</dbReference>
<dbReference type="NCBIfam" id="TIGR01414">
    <property type="entry name" value="autotrans_barl"/>
    <property type="match status" value="1"/>
</dbReference>
<dbReference type="SUPFAM" id="SSF103515">
    <property type="entry name" value="Autotransporter"/>
    <property type="match status" value="1"/>
</dbReference>